<gene>
    <name evidence="9" type="primary">Aste57867_8784</name>
    <name evidence="8" type="ORF">As57867_008750</name>
    <name evidence="9" type="ORF">ASTE57867_8784</name>
</gene>
<sequence>MAMIFLSGLAMASYFLALCYMLMTFMGISKICSRKSLSFSRTTQLLMVSVSLGCLFRAATFSTLCFLDFQHPESGIAPLSSTLQLPDATAPEESDLSFYNKVVAVLFNLPDYLFVSSYLLVVLLWAETYQSSRRHWFSADQFHRRWMIFYLIFNGLLYMTQVILYALLFLRTDPSAIAGIYENEEGTKLARVPSLIFCASSSSSSIVVVDVAIDCVAAADLCLPLIIFTTWLYLTLTLSGFPYKSQHAQKKLAKVGRLAMAWSLGRILYSVMMLLAFTRGWFNVGKNNMTTQSMLLVALFIAAEILPIYILIDADLLSLLSMDAYDQLVEK</sequence>
<keyword evidence="3 6" id="KW-0812">Transmembrane</keyword>
<organism evidence="9 10">
    <name type="scientific">Aphanomyces stellatus</name>
    <dbReference type="NCBI Taxonomy" id="120398"/>
    <lineage>
        <taxon>Eukaryota</taxon>
        <taxon>Sar</taxon>
        <taxon>Stramenopiles</taxon>
        <taxon>Oomycota</taxon>
        <taxon>Saprolegniomycetes</taxon>
        <taxon>Saprolegniales</taxon>
        <taxon>Verrucalvaceae</taxon>
        <taxon>Aphanomyces</taxon>
    </lineage>
</organism>
<comment type="similarity">
    <text evidence="2">Belongs to the plant tobamovirus multiplication TOM1 protein family.</text>
</comment>
<feature type="transmembrane region" description="Helical" evidence="6">
    <location>
        <begin position="45"/>
        <end position="69"/>
    </location>
</feature>
<feature type="transmembrane region" description="Helical" evidence="6">
    <location>
        <begin position="102"/>
        <end position="126"/>
    </location>
</feature>
<dbReference type="PANTHER" id="PTHR31142:SF3">
    <property type="entry name" value="THH1_TOM1_TOM3 DOMAIN-CONTAINING PROTEIN"/>
    <property type="match status" value="1"/>
</dbReference>
<evidence type="ECO:0000313" key="8">
    <source>
        <dbReference type="EMBL" id="KAF0700730.1"/>
    </source>
</evidence>
<reference evidence="8" key="2">
    <citation type="submission" date="2019-06" db="EMBL/GenBank/DDBJ databases">
        <title>Genomics analysis of Aphanomyces spp. identifies a new class of oomycete effector associated with host adaptation.</title>
        <authorList>
            <person name="Gaulin E."/>
        </authorList>
    </citation>
    <scope>NUCLEOTIDE SEQUENCE</scope>
    <source>
        <strain evidence="8">CBS 578.67</strain>
    </source>
</reference>
<feature type="transmembrane region" description="Helical" evidence="6">
    <location>
        <begin position="12"/>
        <end position="33"/>
    </location>
</feature>
<feature type="transmembrane region" description="Helical" evidence="6">
    <location>
        <begin position="147"/>
        <end position="170"/>
    </location>
</feature>
<dbReference type="AlphaFoldDB" id="A0A485KL74"/>
<name>A0A485KL74_9STRA</name>
<evidence type="ECO:0000256" key="1">
    <source>
        <dbReference type="ARBA" id="ARBA00004127"/>
    </source>
</evidence>
<evidence type="ECO:0000256" key="3">
    <source>
        <dbReference type="ARBA" id="ARBA00022692"/>
    </source>
</evidence>
<keyword evidence="10" id="KW-1185">Reference proteome</keyword>
<proteinExistence type="inferred from homology"/>
<dbReference type="Pfam" id="PF06454">
    <property type="entry name" value="THH1_TOM1-3_dom"/>
    <property type="match status" value="1"/>
</dbReference>
<protein>
    <submittedName>
        <fullName evidence="9">Aste57867_8784 protein</fullName>
    </submittedName>
</protein>
<feature type="transmembrane region" description="Helical" evidence="6">
    <location>
        <begin position="221"/>
        <end position="241"/>
    </location>
</feature>
<reference evidence="9 10" key="1">
    <citation type="submission" date="2019-03" db="EMBL/GenBank/DDBJ databases">
        <authorList>
            <person name="Gaulin E."/>
            <person name="Dumas B."/>
        </authorList>
    </citation>
    <scope>NUCLEOTIDE SEQUENCE [LARGE SCALE GENOMIC DNA]</scope>
    <source>
        <strain evidence="9">CBS 568.67</strain>
    </source>
</reference>
<feature type="transmembrane region" description="Helical" evidence="6">
    <location>
        <begin position="294"/>
        <end position="312"/>
    </location>
</feature>
<keyword evidence="5 6" id="KW-0472">Membrane</keyword>
<keyword evidence="4 6" id="KW-1133">Transmembrane helix</keyword>
<dbReference type="OrthoDB" id="161981at2759"/>
<dbReference type="EMBL" id="CAADRA010005135">
    <property type="protein sequence ID" value="VFT85670.1"/>
    <property type="molecule type" value="Genomic_DNA"/>
</dbReference>
<evidence type="ECO:0000313" key="9">
    <source>
        <dbReference type="EMBL" id="VFT85670.1"/>
    </source>
</evidence>
<evidence type="ECO:0000256" key="6">
    <source>
        <dbReference type="SAM" id="Phobius"/>
    </source>
</evidence>
<dbReference type="PANTHER" id="PTHR31142">
    <property type="entry name" value="TOBAMOVIRUS MULTIPLICATION PROTEIN 1-LIKE ISOFORM X1"/>
    <property type="match status" value="1"/>
</dbReference>
<dbReference type="GO" id="GO:0012505">
    <property type="term" value="C:endomembrane system"/>
    <property type="evidence" value="ECO:0007669"/>
    <property type="project" value="UniProtKB-SubCell"/>
</dbReference>
<accession>A0A485KL74</accession>
<dbReference type="EMBL" id="VJMH01005114">
    <property type="protein sequence ID" value="KAF0700730.1"/>
    <property type="molecule type" value="Genomic_DNA"/>
</dbReference>
<feature type="transmembrane region" description="Helical" evidence="6">
    <location>
        <begin position="261"/>
        <end position="282"/>
    </location>
</feature>
<dbReference type="InterPro" id="IPR009457">
    <property type="entry name" value="THH1/TOM1/TOM3_dom"/>
</dbReference>
<evidence type="ECO:0000256" key="4">
    <source>
        <dbReference type="ARBA" id="ARBA00022989"/>
    </source>
</evidence>
<evidence type="ECO:0000259" key="7">
    <source>
        <dbReference type="Pfam" id="PF06454"/>
    </source>
</evidence>
<comment type="subcellular location">
    <subcellularLocation>
        <location evidence="1">Endomembrane system</location>
        <topology evidence="1">Multi-pass membrane protein</topology>
    </subcellularLocation>
</comment>
<dbReference type="Proteomes" id="UP000332933">
    <property type="component" value="Unassembled WGS sequence"/>
</dbReference>
<dbReference type="InterPro" id="IPR040226">
    <property type="entry name" value="THH1/TOM1/TOM3"/>
</dbReference>
<feature type="domain" description="THH1/TOM1/TOM3" evidence="7">
    <location>
        <begin position="103"/>
        <end position="172"/>
    </location>
</feature>
<feature type="transmembrane region" description="Helical" evidence="6">
    <location>
        <begin position="190"/>
        <end position="209"/>
    </location>
</feature>
<evidence type="ECO:0000256" key="2">
    <source>
        <dbReference type="ARBA" id="ARBA00006779"/>
    </source>
</evidence>
<evidence type="ECO:0000256" key="5">
    <source>
        <dbReference type="ARBA" id="ARBA00023136"/>
    </source>
</evidence>
<evidence type="ECO:0000313" key="10">
    <source>
        <dbReference type="Proteomes" id="UP000332933"/>
    </source>
</evidence>